<evidence type="ECO:0000313" key="3">
    <source>
        <dbReference type="EMBL" id="EGV17778.1"/>
    </source>
</evidence>
<comment type="function">
    <text evidence="2">Antitoxin component of a type II toxin-antitoxin (TA) system.</text>
</comment>
<gene>
    <name evidence="3" type="ORF">ThimaDRAFT_2837</name>
</gene>
<organism evidence="3 4">
    <name type="scientific">Thiocapsa marina 5811</name>
    <dbReference type="NCBI Taxonomy" id="768671"/>
    <lineage>
        <taxon>Bacteria</taxon>
        <taxon>Pseudomonadati</taxon>
        <taxon>Pseudomonadota</taxon>
        <taxon>Gammaproteobacteria</taxon>
        <taxon>Chromatiales</taxon>
        <taxon>Chromatiaceae</taxon>
        <taxon>Thiocapsa</taxon>
    </lineage>
</organism>
<accession>F9UD34</accession>
<dbReference type="Gene3D" id="3.40.1620.10">
    <property type="entry name" value="YefM-like domain"/>
    <property type="match status" value="1"/>
</dbReference>
<dbReference type="SUPFAM" id="SSF143120">
    <property type="entry name" value="YefM-like"/>
    <property type="match status" value="1"/>
</dbReference>
<dbReference type="InterPro" id="IPR006442">
    <property type="entry name" value="Antitoxin_Phd/YefM"/>
</dbReference>
<dbReference type="eggNOG" id="COG2161">
    <property type="taxonomic scope" value="Bacteria"/>
</dbReference>
<proteinExistence type="inferred from homology"/>
<dbReference type="AlphaFoldDB" id="F9UD34"/>
<dbReference type="Pfam" id="PF02604">
    <property type="entry name" value="PhdYeFM_antitox"/>
    <property type="match status" value="1"/>
</dbReference>
<dbReference type="Proteomes" id="UP000005459">
    <property type="component" value="Unassembled WGS sequence"/>
</dbReference>
<evidence type="ECO:0000256" key="1">
    <source>
        <dbReference type="ARBA" id="ARBA00009981"/>
    </source>
</evidence>
<protein>
    <recommendedName>
        <fullName evidence="2">Antitoxin</fullName>
    </recommendedName>
</protein>
<dbReference type="EMBL" id="AFWV01000009">
    <property type="protein sequence ID" value="EGV17778.1"/>
    <property type="molecule type" value="Genomic_DNA"/>
</dbReference>
<sequence length="97" mass="10627">MRPISVSESIVPVGEFKTQISRHLKRLVDGAGPLVITQNGRAAGVVLSPAEYDRMCDRERFFESLLVGAGDADAGRIMDTATLRERLAERRAERSVG</sequence>
<dbReference type="NCBIfam" id="TIGR01552">
    <property type="entry name" value="phd_fam"/>
    <property type="match status" value="1"/>
</dbReference>
<name>F9UD34_9GAMM</name>
<dbReference type="OrthoDB" id="9809157at2"/>
<dbReference type="RefSeq" id="WP_007193709.1">
    <property type="nucleotide sequence ID" value="NZ_AFWV01000009.1"/>
</dbReference>
<keyword evidence="4" id="KW-1185">Reference proteome</keyword>
<dbReference type="InterPro" id="IPR036165">
    <property type="entry name" value="YefM-like_sf"/>
</dbReference>
<dbReference type="STRING" id="768671.ThimaDRAFT_2837"/>
<reference evidence="3 4" key="1">
    <citation type="submission" date="2011-06" db="EMBL/GenBank/DDBJ databases">
        <title>The draft genome of Thiocapsa marina 5811.</title>
        <authorList>
            <consortium name="US DOE Joint Genome Institute (JGI-PGF)"/>
            <person name="Lucas S."/>
            <person name="Han J."/>
            <person name="Cheng J.-F."/>
            <person name="Goodwin L."/>
            <person name="Pitluck S."/>
            <person name="Peters L."/>
            <person name="Land M.L."/>
            <person name="Hauser L."/>
            <person name="Vogl K."/>
            <person name="Liu Z."/>
            <person name="Imhoff J."/>
            <person name="Thiel V."/>
            <person name="Frigaard N.-U."/>
            <person name="Bryant D."/>
            <person name="Woyke T.J."/>
        </authorList>
    </citation>
    <scope>NUCLEOTIDE SEQUENCE [LARGE SCALE GENOMIC DNA]</scope>
    <source>
        <strain evidence="3 4">5811</strain>
    </source>
</reference>
<evidence type="ECO:0000256" key="2">
    <source>
        <dbReference type="RuleBase" id="RU362080"/>
    </source>
</evidence>
<evidence type="ECO:0000313" key="4">
    <source>
        <dbReference type="Proteomes" id="UP000005459"/>
    </source>
</evidence>
<comment type="similarity">
    <text evidence="1 2">Belongs to the phD/YefM antitoxin family.</text>
</comment>